<protein>
    <submittedName>
        <fullName evidence="4">PLP-dependent transferase</fullName>
    </submittedName>
</protein>
<evidence type="ECO:0000256" key="3">
    <source>
        <dbReference type="RuleBase" id="RU003560"/>
    </source>
</evidence>
<dbReference type="EMBL" id="KN881628">
    <property type="protein sequence ID" value="KIY53110.1"/>
    <property type="molecule type" value="Genomic_DNA"/>
</dbReference>
<dbReference type="InterPro" id="IPR015424">
    <property type="entry name" value="PyrdxlP-dep_Trfase"/>
</dbReference>
<dbReference type="PIRSF" id="PIRSF000521">
    <property type="entry name" value="Transaminase_4ab_Lys_Orn"/>
    <property type="match status" value="1"/>
</dbReference>
<dbReference type="InterPro" id="IPR005814">
    <property type="entry name" value="Aminotrans_3"/>
</dbReference>
<dbReference type="PANTHER" id="PTHR43094">
    <property type="entry name" value="AMINOTRANSFERASE"/>
    <property type="match status" value="1"/>
</dbReference>
<comment type="similarity">
    <text evidence="1 3">Belongs to the class-III pyridoxal-phosphate-dependent aminotransferase family.</text>
</comment>
<reference evidence="4 5" key="1">
    <citation type="journal article" date="2015" name="Fungal Genet. Biol.">
        <title>Evolution of novel wood decay mechanisms in Agaricales revealed by the genome sequences of Fistulina hepatica and Cylindrobasidium torrendii.</title>
        <authorList>
            <person name="Floudas D."/>
            <person name="Held B.W."/>
            <person name="Riley R."/>
            <person name="Nagy L.G."/>
            <person name="Koehler G."/>
            <person name="Ransdell A.S."/>
            <person name="Younus H."/>
            <person name="Chow J."/>
            <person name="Chiniquy J."/>
            <person name="Lipzen A."/>
            <person name="Tritt A."/>
            <person name="Sun H."/>
            <person name="Haridas S."/>
            <person name="LaButti K."/>
            <person name="Ohm R.A."/>
            <person name="Kues U."/>
            <person name="Blanchette R.A."/>
            <person name="Grigoriev I.V."/>
            <person name="Minto R.E."/>
            <person name="Hibbett D.S."/>
        </authorList>
    </citation>
    <scope>NUCLEOTIDE SEQUENCE [LARGE SCALE GENOMIC DNA]</scope>
    <source>
        <strain evidence="4 5">ATCC 64428</strain>
    </source>
</reference>
<gene>
    <name evidence="4" type="ORF">FISHEDRAFT_63504</name>
</gene>
<dbReference type="GO" id="GO:0008483">
    <property type="term" value="F:transaminase activity"/>
    <property type="evidence" value="ECO:0007669"/>
    <property type="project" value="InterPro"/>
</dbReference>
<keyword evidence="2 3" id="KW-0663">Pyridoxal phosphate</keyword>
<organism evidence="4 5">
    <name type="scientific">Fistulina hepatica ATCC 64428</name>
    <dbReference type="NCBI Taxonomy" id="1128425"/>
    <lineage>
        <taxon>Eukaryota</taxon>
        <taxon>Fungi</taxon>
        <taxon>Dikarya</taxon>
        <taxon>Basidiomycota</taxon>
        <taxon>Agaricomycotina</taxon>
        <taxon>Agaricomycetes</taxon>
        <taxon>Agaricomycetidae</taxon>
        <taxon>Agaricales</taxon>
        <taxon>Fistulinaceae</taxon>
        <taxon>Fistulina</taxon>
    </lineage>
</organism>
<dbReference type="InterPro" id="IPR015422">
    <property type="entry name" value="PyrdxlP-dep_Trfase_small"/>
</dbReference>
<dbReference type="GO" id="GO:0030170">
    <property type="term" value="F:pyridoxal phosphate binding"/>
    <property type="evidence" value="ECO:0007669"/>
    <property type="project" value="InterPro"/>
</dbReference>
<dbReference type="InterPro" id="IPR015421">
    <property type="entry name" value="PyrdxlP-dep_Trfase_major"/>
</dbReference>
<dbReference type="GO" id="GO:0005829">
    <property type="term" value="C:cytosol"/>
    <property type="evidence" value="ECO:0007669"/>
    <property type="project" value="TreeGrafter"/>
</dbReference>
<evidence type="ECO:0000313" key="5">
    <source>
        <dbReference type="Proteomes" id="UP000054144"/>
    </source>
</evidence>
<dbReference type="SUPFAM" id="SSF53383">
    <property type="entry name" value="PLP-dependent transferases"/>
    <property type="match status" value="1"/>
</dbReference>
<dbReference type="Gene3D" id="3.90.1150.10">
    <property type="entry name" value="Aspartate Aminotransferase, domain 1"/>
    <property type="match status" value="1"/>
</dbReference>
<dbReference type="Gene3D" id="3.40.640.10">
    <property type="entry name" value="Type I PLP-dependent aspartate aminotransferase-like (Major domain)"/>
    <property type="match status" value="1"/>
</dbReference>
<sequence>MFSQKATSCALKCISRRGFATIAQCSGAPSTFILHRTPWSPPIAKRAKGIYIEREDGVTMIDAVGGAAVTSIGHGHPTVLRAMKEQLDKICCTYNMQLSNEPAEALARHLVEGSNGAFELCGLVSGGSEAMEGSIKAAKQYFYEKGDHKRVNFIGRDLSFHGNTVSMLSLAVQPGRRAPYEGMLDKTHFHHVSPAYATRYSFRGETEVQYVERLRHELEQKFLELGPETIVAFAAETVTGTTTGVVPPPKGYFKAMKSVCDKYGALFILDEVMCGMGRMGSTHTWQTYGDSVAPDIQAVAKGLGGGYAPIGAVLLSSRVARGLRGDGTGFWKHGHTYQALPIACAAALAVQKVIASENLLVNCRTQGAYLGELLTERLRGPFALAAPVTFDVRGGGCFWGVEFDMDRQPNFGMRVQQRAFDRGMVIMGFPGERGGHVMLAPPYNVTRAEVEQIVNLLRDSVEDVVLFFLRMVTLYVFVP</sequence>
<keyword evidence="4" id="KW-0808">Transferase</keyword>
<evidence type="ECO:0000313" key="4">
    <source>
        <dbReference type="EMBL" id="KIY53110.1"/>
    </source>
</evidence>
<accession>A0A0D7AML4</accession>
<name>A0A0D7AML4_9AGAR</name>
<dbReference type="OrthoDB" id="10261433at2759"/>
<dbReference type="PANTHER" id="PTHR43094:SF1">
    <property type="entry name" value="AMINOTRANSFERASE CLASS-III"/>
    <property type="match status" value="1"/>
</dbReference>
<evidence type="ECO:0000256" key="2">
    <source>
        <dbReference type="ARBA" id="ARBA00022898"/>
    </source>
</evidence>
<dbReference type="Proteomes" id="UP000054144">
    <property type="component" value="Unassembled WGS sequence"/>
</dbReference>
<proteinExistence type="inferred from homology"/>
<evidence type="ECO:0000256" key="1">
    <source>
        <dbReference type="ARBA" id="ARBA00008954"/>
    </source>
</evidence>
<keyword evidence="5" id="KW-1185">Reference proteome</keyword>
<dbReference type="AlphaFoldDB" id="A0A0D7AML4"/>
<dbReference type="Pfam" id="PF00202">
    <property type="entry name" value="Aminotran_3"/>
    <property type="match status" value="1"/>
</dbReference>
<dbReference type="CDD" id="cd00610">
    <property type="entry name" value="OAT_like"/>
    <property type="match status" value="1"/>
</dbReference>